<evidence type="ECO:0000259" key="5">
    <source>
        <dbReference type="PROSITE" id="PS50177"/>
    </source>
</evidence>
<dbReference type="Gene3D" id="3.30.70.330">
    <property type="match status" value="1"/>
</dbReference>
<dbReference type="InterPro" id="IPR035979">
    <property type="entry name" value="RBD_domain_sf"/>
</dbReference>
<organism evidence="6 7">
    <name type="scientific">Ostreococcus tauri</name>
    <name type="common">Marine green alga</name>
    <dbReference type="NCBI Taxonomy" id="70448"/>
    <lineage>
        <taxon>Eukaryota</taxon>
        <taxon>Viridiplantae</taxon>
        <taxon>Chlorophyta</taxon>
        <taxon>Mamiellophyceae</taxon>
        <taxon>Mamiellales</taxon>
        <taxon>Bathycoccaceae</taxon>
        <taxon>Ostreococcus</taxon>
    </lineage>
</organism>
<dbReference type="GO" id="GO:1990904">
    <property type="term" value="C:ribonucleoprotein complex"/>
    <property type="evidence" value="ECO:0007669"/>
    <property type="project" value="TreeGrafter"/>
</dbReference>
<evidence type="ECO:0000256" key="2">
    <source>
        <dbReference type="PROSITE-ProRule" id="PRU00176"/>
    </source>
</evidence>
<protein>
    <submittedName>
        <fullName evidence="6">Nucleotide-binding, alpha-beta plait</fullName>
    </submittedName>
</protein>
<feature type="region of interest" description="Disordered" evidence="3">
    <location>
        <begin position="276"/>
        <end position="295"/>
    </location>
</feature>
<dbReference type="EMBL" id="CAID01000008">
    <property type="protein sequence ID" value="CEG01536.1"/>
    <property type="molecule type" value="Genomic_DNA"/>
</dbReference>
<dbReference type="Pfam" id="PF00076">
    <property type="entry name" value="RRM_1"/>
    <property type="match status" value="1"/>
</dbReference>
<feature type="region of interest" description="Disordered" evidence="3">
    <location>
        <begin position="194"/>
        <end position="249"/>
    </location>
</feature>
<evidence type="ECO:0000256" key="3">
    <source>
        <dbReference type="SAM" id="MobiDB-lite"/>
    </source>
</evidence>
<dbReference type="GO" id="GO:0003729">
    <property type="term" value="F:mRNA binding"/>
    <property type="evidence" value="ECO:0007669"/>
    <property type="project" value="TreeGrafter"/>
</dbReference>
<dbReference type="InterPro" id="IPR012677">
    <property type="entry name" value="Nucleotide-bd_a/b_plait_sf"/>
</dbReference>
<dbReference type="RefSeq" id="XP_003080859.2">
    <property type="nucleotide sequence ID" value="XM_003080811.2"/>
</dbReference>
<dbReference type="CDD" id="cd00780">
    <property type="entry name" value="NTF2"/>
    <property type="match status" value="1"/>
</dbReference>
<gene>
    <name evidence="6" type="ORF">OT_ostta08g02950</name>
</gene>
<keyword evidence="1 2" id="KW-0694">RNA-binding</keyword>
<feature type="region of interest" description="Disordered" evidence="3">
    <location>
        <begin position="1"/>
        <end position="24"/>
    </location>
</feature>
<dbReference type="PROSITE" id="PS50102">
    <property type="entry name" value="RRM"/>
    <property type="match status" value="1"/>
</dbReference>
<dbReference type="CDD" id="cd00590">
    <property type="entry name" value="RRM_SF"/>
    <property type="match status" value="1"/>
</dbReference>
<dbReference type="InterPro" id="IPR032710">
    <property type="entry name" value="NTF2-like_dom_sf"/>
</dbReference>
<sequence>MTTTSANGTGRTGARIKAPANANKGSPPAMVYHPSAMVAPAVVPYMAPRAPTPAAEVVGNSFVNQFYTILHSSPAVLYRFYTNDSTLIVSGEHGSASDAPTTYRTQRDIHNKVVSMRYDESQADVKSIDASHTLGGGVLVQVTGALRRKGENVARNFVQSFVLAPQENGFFVLNDIIRYLDKVEVAGATVATPRENAKEASKQEAPATKVETKAGKKEGDKAAVKATDAVETKSSEETKGVEEGAEVDPNKPRTYAMMAAAAAAAVAAAKPAVATAPTAGPASPAKPAAVEKTEQVASPTKRGCGIFIKNIFIESTVEDLEIEFSKFGVVVGGAKGINLKSPKLNHETKFAFIDFEEPSSVQAALEATIELHGKVLVVEMKKASAVNAKGVSANGKRESRGRNGEGGGERKNGTKNARQPKKAEVAASK</sequence>
<reference evidence="6 7" key="2">
    <citation type="journal article" date="2014" name="BMC Genomics">
        <title>An improved genome of the model marine alga Ostreococcus tauri unfolds by assessing Illumina de novo assemblies.</title>
        <authorList>
            <person name="Blanc-Mathieu R."/>
            <person name="Verhelst B."/>
            <person name="Derelle E."/>
            <person name="Rombauts S."/>
            <person name="Bouget F.Y."/>
            <person name="Carre I."/>
            <person name="Chateau A."/>
            <person name="Eyre-Walker A."/>
            <person name="Grimsley N."/>
            <person name="Moreau H."/>
            <person name="Piegu B."/>
            <person name="Rivals E."/>
            <person name="Schackwitz W."/>
            <person name="Van de Peer Y."/>
            <person name="Piganeau G."/>
        </authorList>
    </citation>
    <scope>NUCLEOTIDE SEQUENCE [LARGE SCALE GENOMIC DNA]</scope>
    <source>
        <strain evidence="7">OTTH 0595 / CCAP 157/2 / RCC745</strain>
    </source>
</reference>
<dbReference type="KEGG" id="ota:OT_ostta08g02950"/>
<evidence type="ECO:0000256" key="1">
    <source>
        <dbReference type="ARBA" id="ARBA00022884"/>
    </source>
</evidence>
<dbReference type="OrthoDB" id="339151at2759"/>
<feature type="domain" description="NTF2" evidence="5">
    <location>
        <begin position="58"/>
        <end position="179"/>
    </location>
</feature>
<feature type="compositionally biased region" description="Basic and acidic residues" evidence="3">
    <location>
        <begin position="210"/>
        <end position="242"/>
    </location>
</feature>
<dbReference type="FunFam" id="3.10.450.50:FF:000003">
    <property type="entry name" value="Nuclear transport factor 2 family protein"/>
    <property type="match status" value="1"/>
</dbReference>
<dbReference type="FunCoup" id="A0A090N4W9">
    <property type="interactions" value="2004"/>
</dbReference>
<comment type="caution">
    <text evidence="6">The sequence shown here is derived from an EMBL/GenBank/DDBJ whole genome shotgun (WGS) entry which is preliminary data.</text>
</comment>
<dbReference type="PROSITE" id="PS50177">
    <property type="entry name" value="NTF2_DOMAIN"/>
    <property type="match status" value="1"/>
</dbReference>
<dbReference type="Proteomes" id="UP000009170">
    <property type="component" value="Unassembled WGS sequence"/>
</dbReference>
<keyword evidence="7" id="KW-1185">Reference proteome</keyword>
<dbReference type="SUPFAM" id="SSF54928">
    <property type="entry name" value="RNA-binding domain, RBD"/>
    <property type="match status" value="1"/>
</dbReference>
<dbReference type="InterPro" id="IPR002075">
    <property type="entry name" value="NTF2_dom"/>
</dbReference>
<name>A0A090N4W9_OSTTA</name>
<feature type="compositionally biased region" description="Basic and acidic residues" evidence="3">
    <location>
        <begin position="395"/>
        <end position="412"/>
    </location>
</feature>
<feature type="domain" description="RRM" evidence="4">
    <location>
        <begin position="304"/>
        <end position="385"/>
    </location>
</feature>
<evidence type="ECO:0000313" key="6">
    <source>
        <dbReference type="EMBL" id="CEG01536.1"/>
    </source>
</evidence>
<evidence type="ECO:0000259" key="4">
    <source>
        <dbReference type="PROSITE" id="PS50102"/>
    </source>
</evidence>
<dbReference type="GeneID" id="9837358"/>
<dbReference type="PANTHER" id="PTHR10693">
    <property type="entry name" value="RAS GTPASE-ACTIVATING PROTEIN-BINDING PROTEIN"/>
    <property type="match status" value="1"/>
</dbReference>
<accession>A0A090N4W9</accession>
<feature type="compositionally biased region" description="Low complexity" evidence="3">
    <location>
        <begin position="276"/>
        <end position="288"/>
    </location>
</feature>
<dbReference type="Pfam" id="PF02136">
    <property type="entry name" value="NTF2"/>
    <property type="match status" value="1"/>
</dbReference>
<dbReference type="SUPFAM" id="SSF54427">
    <property type="entry name" value="NTF2-like"/>
    <property type="match status" value="1"/>
</dbReference>
<feature type="region of interest" description="Disordered" evidence="3">
    <location>
        <begin position="386"/>
        <end position="429"/>
    </location>
</feature>
<proteinExistence type="predicted"/>
<dbReference type="PANTHER" id="PTHR10693:SF20">
    <property type="entry name" value="AT27578P"/>
    <property type="match status" value="1"/>
</dbReference>
<evidence type="ECO:0000313" key="7">
    <source>
        <dbReference type="Proteomes" id="UP000009170"/>
    </source>
</evidence>
<dbReference type="InterPro" id="IPR018222">
    <property type="entry name" value="Nuclear_transport_factor_2_euk"/>
</dbReference>
<dbReference type="SMART" id="SM00360">
    <property type="entry name" value="RRM"/>
    <property type="match status" value="1"/>
</dbReference>
<dbReference type="AlphaFoldDB" id="A0A090N4W9"/>
<dbReference type="GO" id="GO:0005829">
    <property type="term" value="C:cytosol"/>
    <property type="evidence" value="ECO:0007669"/>
    <property type="project" value="TreeGrafter"/>
</dbReference>
<dbReference type="Gene3D" id="3.10.450.50">
    <property type="match status" value="1"/>
</dbReference>
<dbReference type="InterPro" id="IPR000504">
    <property type="entry name" value="RRM_dom"/>
</dbReference>
<dbReference type="InterPro" id="IPR039539">
    <property type="entry name" value="Ras_GTPase_bind_prot"/>
</dbReference>
<dbReference type="InParanoid" id="A0A090N4W9"/>
<reference evidence="7" key="1">
    <citation type="journal article" date="2006" name="Proc. Natl. Acad. Sci. U.S.A.">
        <title>Genome analysis of the smallest free-living eukaryote Ostreococcus tauri unveils many unique features.</title>
        <authorList>
            <person name="Derelle E."/>
            <person name="Ferraz C."/>
            <person name="Rombauts S."/>
            <person name="Rouze P."/>
            <person name="Worden A.Z."/>
            <person name="Robbens S."/>
            <person name="Partensky F."/>
            <person name="Degroeve S."/>
            <person name="Echeynie S."/>
            <person name="Cooke R."/>
            <person name="Saeys Y."/>
            <person name="Wuyts J."/>
            <person name="Jabbari K."/>
            <person name="Bowler C."/>
            <person name="Panaud O."/>
            <person name="Piegu B."/>
            <person name="Ball S.G."/>
            <person name="Ral J.-P."/>
            <person name="Bouget F.-Y."/>
            <person name="Piganeau G."/>
            <person name="De Baets B."/>
            <person name="Picard A."/>
            <person name="Delseny M."/>
            <person name="Demaille J."/>
            <person name="Van de Peer Y."/>
            <person name="Moreau H."/>
        </authorList>
    </citation>
    <scope>NUCLEOTIDE SEQUENCE [LARGE SCALE GENOMIC DNA]</scope>
    <source>
        <strain evidence="7">OTTH 0595 / CCAP 157/2 / RCC745</strain>
    </source>
</reference>
<dbReference type="STRING" id="70448.A0A090N4W9"/>